<dbReference type="GO" id="GO:0005840">
    <property type="term" value="C:ribosome"/>
    <property type="evidence" value="ECO:0007669"/>
    <property type="project" value="UniProtKB-KW"/>
</dbReference>
<dbReference type="PANTHER" id="PTHR11581:SF44">
    <property type="entry name" value="RIBOSOMAL PROTEIN S4E CENTRAL REGION DOMAIN-CONTAINING PROTEIN"/>
    <property type="match status" value="1"/>
</dbReference>
<proteinExistence type="predicted"/>
<dbReference type="PANTHER" id="PTHR11581">
    <property type="entry name" value="30S/40S RIBOSOMAL PROTEIN S4"/>
    <property type="match status" value="1"/>
</dbReference>
<dbReference type="eggNOG" id="KOG4271">
    <property type="taxonomic scope" value="Eukaryota"/>
</dbReference>
<keyword evidence="1" id="KW-0687">Ribonucleoprotein</keyword>
<dbReference type="CDD" id="cd06087">
    <property type="entry name" value="KOW_RPS4"/>
    <property type="match status" value="1"/>
</dbReference>
<accession>A0A1D6DSN8</accession>
<keyword evidence="1" id="KW-0689">Ribosomal protein</keyword>
<dbReference type="InterPro" id="IPR014722">
    <property type="entry name" value="Rib_uL2_dom2"/>
</dbReference>
<gene>
    <name evidence="1" type="ORF">ZEAMMB73_Zm00001d001770</name>
</gene>
<evidence type="ECO:0000313" key="1">
    <source>
        <dbReference type="EMBL" id="ONM11921.1"/>
    </source>
</evidence>
<dbReference type="eggNOG" id="KOG0118">
    <property type="taxonomic scope" value="Eukaryota"/>
</dbReference>
<protein>
    <submittedName>
        <fullName evidence="1">40S ribosomal protein S4-3</fullName>
    </submittedName>
</protein>
<dbReference type="STRING" id="4577.A0A1D6DSN8"/>
<dbReference type="AlphaFoldDB" id="A0A1D6DSN8"/>
<reference evidence="1" key="1">
    <citation type="submission" date="2015-12" db="EMBL/GenBank/DDBJ databases">
        <title>Update maize B73 reference genome by single molecule sequencing technologies.</title>
        <authorList>
            <consortium name="Maize Genome Sequencing Project"/>
            <person name="Ware D."/>
        </authorList>
    </citation>
    <scope>NUCLEOTIDE SEQUENCE [LARGE SCALE GENOMIC DNA]</scope>
    <source>
        <tissue evidence="1">Seedling</tissue>
    </source>
</reference>
<dbReference type="InterPro" id="IPR041982">
    <property type="entry name" value="Ribosomal_eS4_KOW"/>
</dbReference>
<dbReference type="InterPro" id="IPR000876">
    <property type="entry name" value="Ribosomal_eS4"/>
</dbReference>
<dbReference type="InParanoid" id="A0A1D6DSN8"/>
<dbReference type="Gene3D" id="2.30.30.30">
    <property type="match status" value="1"/>
</dbReference>
<dbReference type="GO" id="GO:0003735">
    <property type="term" value="F:structural constituent of ribosome"/>
    <property type="evidence" value="ECO:0007669"/>
    <property type="project" value="InterPro"/>
</dbReference>
<dbReference type="EMBL" id="CM007648">
    <property type="protein sequence ID" value="ONM11921.1"/>
    <property type="molecule type" value="Genomic_DNA"/>
</dbReference>
<dbReference type="eggNOG" id="KOG0378">
    <property type="taxonomic scope" value="Eukaryota"/>
</dbReference>
<dbReference type="ExpressionAtlas" id="A0A1D6DSN8">
    <property type="expression patterns" value="baseline"/>
</dbReference>
<sequence>MPKPPWPTSPCSGPTSSPSCCCVQPMPLPPSSSLQQPYHGCAPASMVSSPQPQRRTCRRPHVQLLHPPGSLPAPTRFARSDRSARRALPMPARERPLPSLLLSIDAQADAELPAPPDGVVKHLELKSPCLSKEVIKGVRSCDARQVSEFLDSKSETDVDVDYNSLYSKQDFLQGEIHAIRYSYLRFARSHTVKYGVEITLQRLGVSGGALSVAAFGSTKSRINGGTLISLALVLEFKLGGVKMENVYKATVGATAQNGYYVAYDGWGNREEVTEENLATLFINCGQVVDCRMCGDPNSVLSLTMNVKCVQGLSTAQTLTRRFGTCTHATTTRNGTIKIDLETNKIMDFIKFDVGNVVMMTGGTNTGRVGVIKNREKHKGSFETIHVLLGAFCYV</sequence>
<dbReference type="FunFam" id="2.30.30.30:FF:000031">
    <property type="entry name" value="40S ribosomal protein S4-3"/>
    <property type="match status" value="1"/>
</dbReference>
<organism evidence="1">
    <name type="scientific">Zea mays</name>
    <name type="common">Maize</name>
    <dbReference type="NCBI Taxonomy" id="4577"/>
    <lineage>
        <taxon>Eukaryota</taxon>
        <taxon>Viridiplantae</taxon>
        <taxon>Streptophyta</taxon>
        <taxon>Embryophyta</taxon>
        <taxon>Tracheophyta</taxon>
        <taxon>Spermatophyta</taxon>
        <taxon>Magnoliopsida</taxon>
        <taxon>Liliopsida</taxon>
        <taxon>Poales</taxon>
        <taxon>Poaceae</taxon>
        <taxon>PACMAD clade</taxon>
        <taxon>Panicoideae</taxon>
        <taxon>Andropogonodae</taxon>
        <taxon>Andropogoneae</taxon>
        <taxon>Tripsacinae</taxon>
        <taxon>Zea</taxon>
    </lineage>
</organism>
<dbReference type="GO" id="GO:0006412">
    <property type="term" value="P:translation"/>
    <property type="evidence" value="ECO:0007669"/>
    <property type="project" value="InterPro"/>
</dbReference>
<name>A0A1D6DSN8_MAIZE</name>